<reference evidence="13 14" key="1">
    <citation type="submission" date="2016-08" db="EMBL/GenBank/DDBJ databases">
        <title>Complete genome sequence of Streptomyces agglomeratus strain 6-3-2, a novel anti-MRSA actinomycete isolated from Wuli of Tebit, China.</title>
        <authorList>
            <person name="Chen X."/>
        </authorList>
    </citation>
    <scope>NUCLEOTIDE SEQUENCE [LARGE SCALE GENOMIC DNA]</scope>
    <source>
        <strain evidence="13 14">6-3-2</strain>
    </source>
</reference>
<evidence type="ECO:0000256" key="4">
    <source>
        <dbReference type="ARBA" id="ARBA00022485"/>
    </source>
</evidence>
<keyword evidence="7" id="KW-0411">Iron-sulfur</keyword>
<evidence type="ECO:0000256" key="3">
    <source>
        <dbReference type="ARBA" id="ARBA00006597"/>
    </source>
</evidence>
<gene>
    <name evidence="13" type="ORF">AS594_07250</name>
</gene>
<keyword evidence="5" id="KW-0479">Metal-binding</keyword>
<dbReference type="PROSITE" id="PS51674">
    <property type="entry name" value="4FE4S_WBL"/>
    <property type="match status" value="1"/>
</dbReference>
<proteinExistence type="inferred from homology"/>
<dbReference type="InterPro" id="IPR034768">
    <property type="entry name" value="4FE4S_WBL"/>
</dbReference>
<protein>
    <recommendedName>
        <fullName evidence="12">4Fe-4S Wbl-type domain-containing protein</fullName>
    </recommendedName>
</protein>
<keyword evidence="6" id="KW-0408">Iron</keyword>
<dbReference type="GO" id="GO:0003677">
    <property type="term" value="F:DNA binding"/>
    <property type="evidence" value="ECO:0007669"/>
    <property type="project" value="UniProtKB-KW"/>
</dbReference>
<dbReference type="GO" id="GO:0046872">
    <property type="term" value="F:metal ion binding"/>
    <property type="evidence" value="ECO:0007669"/>
    <property type="project" value="UniProtKB-KW"/>
</dbReference>
<dbReference type="GO" id="GO:0005737">
    <property type="term" value="C:cytoplasm"/>
    <property type="evidence" value="ECO:0007669"/>
    <property type="project" value="UniProtKB-SubCell"/>
</dbReference>
<evidence type="ECO:0000313" key="13">
    <source>
        <dbReference type="EMBL" id="OEJ24319.1"/>
    </source>
</evidence>
<dbReference type="GO" id="GO:0045892">
    <property type="term" value="P:negative regulation of DNA-templated transcription"/>
    <property type="evidence" value="ECO:0007669"/>
    <property type="project" value="TreeGrafter"/>
</dbReference>
<evidence type="ECO:0000256" key="6">
    <source>
        <dbReference type="ARBA" id="ARBA00023004"/>
    </source>
</evidence>
<evidence type="ECO:0000256" key="5">
    <source>
        <dbReference type="ARBA" id="ARBA00022723"/>
    </source>
</evidence>
<comment type="caution">
    <text evidence="13">The sequence shown here is derived from an EMBL/GenBank/DDBJ whole genome shotgun (WGS) entry which is preliminary data.</text>
</comment>
<dbReference type="Pfam" id="PF02467">
    <property type="entry name" value="Whib"/>
    <property type="match status" value="1"/>
</dbReference>
<evidence type="ECO:0000256" key="1">
    <source>
        <dbReference type="ARBA" id="ARBA00001966"/>
    </source>
</evidence>
<keyword evidence="4" id="KW-0004">4Fe-4S</keyword>
<evidence type="ECO:0000256" key="9">
    <source>
        <dbReference type="ARBA" id="ARBA00023125"/>
    </source>
</evidence>
<dbReference type="Proteomes" id="UP000095759">
    <property type="component" value="Unassembled WGS sequence"/>
</dbReference>
<keyword evidence="10" id="KW-1015">Disulfide bond</keyword>
<dbReference type="InterPro" id="IPR003482">
    <property type="entry name" value="Whib"/>
</dbReference>
<dbReference type="AlphaFoldDB" id="A0A1E5P459"/>
<evidence type="ECO:0000256" key="11">
    <source>
        <dbReference type="ARBA" id="ARBA00023163"/>
    </source>
</evidence>
<sequence>MLYDPERRWAPRAICRVEDWRLFFAEGGMPHSTPAAATQALWDQAKEICASCPALMECERDTLGEEYGVWGGRDQHQRALARKALPRKAARWPEEKREAWGKELHRLRQAGVTWPYIRRQTGFPQPVAEKLIKAYEEALASRQRPVAEVVDLPLPAEPAGPYKAPFPPRAGQRHGWVRNGRGMADAYYRGQTPDGRWLFMTHFSGRGNVHKWIRAEDVLLYHPQPVVILTYGGRPDAKPRAREPAA</sequence>
<accession>A0A1E5P459</accession>
<organism evidence="13 14">
    <name type="scientific">Streptomyces agglomeratus</name>
    <dbReference type="NCBI Taxonomy" id="285458"/>
    <lineage>
        <taxon>Bacteria</taxon>
        <taxon>Bacillati</taxon>
        <taxon>Actinomycetota</taxon>
        <taxon>Actinomycetes</taxon>
        <taxon>Kitasatosporales</taxon>
        <taxon>Streptomycetaceae</taxon>
        <taxon>Streptomyces</taxon>
    </lineage>
</organism>
<evidence type="ECO:0000256" key="2">
    <source>
        <dbReference type="ARBA" id="ARBA00004496"/>
    </source>
</evidence>
<dbReference type="GO" id="GO:0045454">
    <property type="term" value="P:cell redox homeostasis"/>
    <property type="evidence" value="ECO:0007669"/>
    <property type="project" value="TreeGrafter"/>
</dbReference>
<evidence type="ECO:0000256" key="7">
    <source>
        <dbReference type="ARBA" id="ARBA00023014"/>
    </source>
</evidence>
<evidence type="ECO:0000256" key="8">
    <source>
        <dbReference type="ARBA" id="ARBA00023015"/>
    </source>
</evidence>
<evidence type="ECO:0000256" key="10">
    <source>
        <dbReference type="ARBA" id="ARBA00023157"/>
    </source>
</evidence>
<name>A0A1E5P459_9ACTN</name>
<comment type="subcellular location">
    <subcellularLocation>
        <location evidence="2">Cytoplasm</location>
    </subcellularLocation>
</comment>
<evidence type="ECO:0000313" key="14">
    <source>
        <dbReference type="Proteomes" id="UP000095759"/>
    </source>
</evidence>
<dbReference type="EMBL" id="MEHJ01000001">
    <property type="protein sequence ID" value="OEJ24319.1"/>
    <property type="molecule type" value="Genomic_DNA"/>
</dbReference>
<keyword evidence="8" id="KW-0805">Transcription regulation</keyword>
<dbReference type="PANTHER" id="PTHR38839">
    <property type="entry name" value="TRANSCRIPTIONAL REGULATOR WHID-RELATED"/>
    <property type="match status" value="1"/>
</dbReference>
<dbReference type="GO" id="GO:0047134">
    <property type="term" value="F:protein-disulfide reductase [NAD(P)H] activity"/>
    <property type="evidence" value="ECO:0007669"/>
    <property type="project" value="TreeGrafter"/>
</dbReference>
<dbReference type="GO" id="GO:0051539">
    <property type="term" value="F:4 iron, 4 sulfur cluster binding"/>
    <property type="evidence" value="ECO:0007669"/>
    <property type="project" value="UniProtKB-KW"/>
</dbReference>
<evidence type="ECO:0000259" key="12">
    <source>
        <dbReference type="PROSITE" id="PS51674"/>
    </source>
</evidence>
<keyword evidence="9" id="KW-0238">DNA-binding</keyword>
<feature type="domain" description="4Fe-4S Wbl-type" evidence="12">
    <location>
        <begin position="14"/>
        <end position="80"/>
    </location>
</feature>
<keyword evidence="11" id="KW-0804">Transcription</keyword>
<comment type="similarity">
    <text evidence="3">Belongs to the WhiB family.</text>
</comment>
<comment type="cofactor">
    <cofactor evidence="1">
        <name>[4Fe-4S] cluster</name>
        <dbReference type="ChEBI" id="CHEBI:49883"/>
    </cofactor>
</comment>
<keyword evidence="14" id="KW-1185">Reference proteome</keyword>